<evidence type="ECO:0000256" key="5">
    <source>
        <dbReference type="ARBA" id="ARBA00023180"/>
    </source>
</evidence>
<evidence type="ECO:0000313" key="11">
    <source>
        <dbReference type="Ensembl" id="ENSSORP00005025902.1"/>
    </source>
</evidence>
<dbReference type="InParanoid" id="A0A673ABH3"/>
<dbReference type="FunFam" id="3.15.20.10:FF:000001">
    <property type="entry name" value="Phospholipid transfer protein"/>
    <property type="match status" value="1"/>
</dbReference>
<evidence type="ECO:0000313" key="12">
    <source>
        <dbReference type="Proteomes" id="UP000472271"/>
    </source>
</evidence>
<dbReference type="RefSeq" id="XP_029993884.1">
    <property type="nucleotide sequence ID" value="XM_030138024.1"/>
</dbReference>
<comment type="function">
    <text evidence="7">The cytotoxic action of BPI is limited to many species of Gram-negative bacteria; this specificity may be explained by a strong affinity of the very basic N-terminal half for the negatively charged lipopolysaccharides that are unique to the Gram-negative bacterial outer envelope.</text>
</comment>
<evidence type="ECO:0000256" key="2">
    <source>
        <dbReference type="ARBA" id="ARBA00007292"/>
    </source>
</evidence>
<dbReference type="Proteomes" id="UP000472271">
    <property type="component" value="Chromosome 7"/>
</dbReference>
<dbReference type="OrthoDB" id="9938407at2759"/>
<dbReference type="Pfam" id="PF01273">
    <property type="entry name" value="LBP_BPI_CETP"/>
    <property type="match status" value="1"/>
</dbReference>
<keyword evidence="5 7" id="KW-0325">Glycoprotein</keyword>
<keyword evidence="4 6" id="KW-1015">Disulfide bond</keyword>
<dbReference type="InterPro" id="IPR001124">
    <property type="entry name" value="Lipid-bd_serum_glycop_C"/>
</dbReference>
<dbReference type="AlphaFoldDB" id="A0A673ABH3"/>
<dbReference type="SMART" id="SM00328">
    <property type="entry name" value="BPI1"/>
    <property type="match status" value="1"/>
</dbReference>
<comment type="domain">
    <text evidence="7">The N- and C-terminal barrels adopt an identical fold despite having only 13% of conserved residues.</text>
</comment>
<dbReference type="GO" id="GO:0050829">
    <property type="term" value="P:defense response to Gram-negative bacterium"/>
    <property type="evidence" value="ECO:0007669"/>
    <property type="project" value="UniProtKB-UniRule"/>
</dbReference>
<dbReference type="Pfam" id="PF02886">
    <property type="entry name" value="LBP_BPI_CETP_C"/>
    <property type="match status" value="1"/>
</dbReference>
<gene>
    <name evidence="11" type="primary">LOC115422003</name>
</gene>
<feature type="chain" id="PRO_5025615618" description="Bactericidal permeability-increasing protein" evidence="8">
    <location>
        <begin position="19"/>
        <end position="478"/>
    </location>
</feature>
<dbReference type="SUPFAM" id="SSF55394">
    <property type="entry name" value="Bactericidal permeability-increasing protein, BPI"/>
    <property type="match status" value="2"/>
</dbReference>
<evidence type="ECO:0000256" key="8">
    <source>
        <dbReference type="SAM" id="SignalP"/>
    </source>
</evidence>
<dbReference type="FunCoup" id="A0A673ABH3">
    <property type="interactions" value="196"/>
</dbReference>
<dbReference type="InterPro" id="IPR017943">
    <property type="entry name" value="Bactericidal_perm-incr_a/b_dom"/>
</dbReference>
<evidence type="ECO:0000256" key="3">
    <source>
        <dbReference type="ARBA" id="ARBA00022525"/>
    </source>
</evidence>
<dbReference type="GeneID" id="115422003"/>
<keyword evidence="7" id="KW-0929">Antimicrobial</keyword>
<evidence type="ECO:0000259" key="9">
    <source>
        <dbReference type="SMART" id="SM00328"/>
    </source>
</evidence>
<feature type="disulfide bond" evidence="6">
    <location>
        <begin position="148"/>
        <end position="187"/>
    </location>
</feature>
<dbReference type="InterPro" id="IPR017942">
    <property type="entry name" value="Lipid-bd_serum_glycop_N"/>
</dbReference>
<organism evidence="11 12">
    <name type="scientific">Sphaeramia orbicularis</name>
    <name type="common">orbiculate cardinalfish</name>
    <dbReference type="NCBI Taxonomy" id="375764"/>
    <lineage>
        <taxon>Eukaryota</taxon>
        <taxon>Metazoa</taxon>
        <taxon>Chordata</taxon>
        <taxon>Craniata</taxon>
        <taxon>Vertebrata</taxon>
        <taxon>Euteleostomi</taxon>
        <taxon>Actinopterygii</taxon>
        <taxon>Neopterygii</taxon>
        <taxon>Teleostei</taxon>
        <taxon>Neoteleostei</taxon>
        <taxon>Acanthomorphata</taxon>
        <taxon>Gobiaria</taxon>
        <taxon>Kurtiformes</taxon>
        <taxon>Apogonoidei</taxon>
        <taxon>Apogonidae</taxon>
        <taxon>Apogoninae</taxon>
        <taxon>Sphaeramia</taxon>
    </lineage>
</organism>
<sequence length="478" mass="52366">MFQLIIIVVLTIVSCTTGENPAFQVTLNNKGLQYGKHVAAGWIQDRLGLITLPDISGEALLVHYTLSGIKITKCDFPEPSVEFYQNVTGLKSSITGLSIAVNGSWATHLGVIHDGGTFDLAVFNVGVTSVVKLGKDSNGHLSVTNVNCDAKVGDVQMNFYGGQSWIFKPFLKYYKGHVLAAIQANICPNVEDFIVKVESHLQALNVSIIVDSFLSLDLNLTSSPVIDSTSLNLPLKGQFYSIKTHKEPPFVAQPFTMPKQTDYMLSIGLSDFTANSASYAYYSDGQLMMYIDDKMIPPASPVHLNTSSMGPYIPQLPQMFPNLLMKLLVYARNCPMFSFQPGAVKLGLPLAIKAFAIQPNTSLTPLFKLHVMANISGKMWIGDGRLRGSVMMDNFKLTLAGSEVGAFKTTPFGKTIEDWTTDGSPAQHQQDVWQRCCFTQNEKRSAGVLRSNGGAGISSRCFRFCDSDNRRTLQLTKS</sequence>
<name>A0A673ABH3_9TELE</name>
<comment type="similarity">
    <text evidence="2">Belongs to the BPI/LBP/Plunc superfamily. BPI/LBP family.</text>
</comment>
<keyword evidence="7" id="KW-0399">Innate immunity</keyword>
<comment type="subunit">
    <text evidence="7">Monomer. Homodimer; disulfide-linked.</text>
</comment>
<keyword evidence="7 8" id="KW-0732">Signal</keyword>
<dbReference type="RefSeq" id="XP_029993885.1">
    <property type="nucleotide sequence ID" value="XM_030138025.1"/>
</dbReference>
<dbReference type="Ensembl" id="ENSSORT00005026670.1">
    <property type="protein sequence ID" value="ENSSORP00005025902.1"/>
    <property type="gene ID" value="ENSSORG00005012436.1"/>
</dbReference>
<dbReference type="Gene3D" id="3.15.20.10">
    <property type="entry name" value="Bactericidal permeability-increasing protein, domain 2"/>
    <property type="match status" value="1"/>
</dbReference>
<evidence type="ECO:0000256" key="6">
    <source>
        <dbReference type="PIRSR" id="PIRSR002417-50"/>
    </source>
</evidence>
<feature type="domain" description="Lipid-binding serum glycoprotein C-terminal" evidence="10">
    <location>
        <begin position="259"/>
        <end position="475"/>
    </location>
</feature>
<dbReference type="SMART" id="SM00329">
    <property type="entry name" value="BPI2"/>
    <property type="match status" value="1"/>
</dbReference>
<dbReference type="PANTHER" id="PTHR10504">
    <property type="entry name" value="BACTERICIDAL PERMEABILITY-INCREASING BPI PROTEIN-RELATED"/>
    <property type="match status" value="1"/>
</dbReference>
<proteinExistence type="inferred from homology"/>
<reference evidence="11" key="2">
    <citation type="submission" date="2025-08" db="UniProtKB">
        <authorList>
            <consortium name="Ensembl"/>
        </authorList>
    </citation>
    <scope>IDENTIFICATION</scope>
</reference>
<reference evidence="11" key="1">
    <citation type="submission" date="2019-06" db="EMBL/GenBank/DDBJ databases">
        <authorList>
            <consortium name="Wellcome Sanger Institute Data Sharing"/>
        </authorList>
    </citation>
    <scope>NUCLEOTIDE SEQUENCE [LARGE SCALE GENOMIC DNA]</scope>
</reference>
<keyword evidence="12" id="KW-1185">Reference proteome</keyword>
<keyword evidence="7" id="KW-0391">Immunity</keyword>
<dbReference type="PIRSF" id="PIRSF002417">
    <property type="entry name" value="Lipid_binding_protein"/>
    <property type="match status" value="1"/>
</dbReference>
<dbReference type="Gene3D" id="3.15.10.10">
    <property type="entry name" value="Bactericidal permeability-increasing protein, domain 1"/>
    <property type="match status" value="1"/>
</dbReference>
<evidence type="ECO:0000256" key="4">
    <source>
        <dbReference type="ARBA" id="ARBA00023157"/>
    </source>
</evidence>
<feature type="domain" description="Lipid-binding serum glycoprotein N-terminal" evidence="9">
    <location>
        <begin position="27"/>
        <end position="244"/>
    </location>
</feature>
<dbReference type="GO" id="GO:0008289">
    <property type="term" value="F:lipid binding"/>
    <property type="evidence" value="ECO:0007669"/>
    <property type="project" value="InterPro"/>
</dbReference>
<dbReference type="PANTHER" id="PTHR10504:SF132">
    <property type="entry name" value="BACTERICIDAL PERMEABILITY-INCREASING PROTEIN"/>
    <property type="match status" value="1"/>
</dbReference>
<feature type="signal peptide" evidence="8">
    <location>
        <begin position="1"/>
        <end position="18"/>
    </location>
</feature>
<dbReference type="InterPro" id="IPR030675">
    <property type="entry name" value="BPI/LBP"/>
</dbReference>
<dbReference type="InterPro" id="IPR032942">
    <property type="entry name" value="BPI/LBP/Plunc"/>
</dbReference>
<keyword evidence="3 7" id="KW-0964">Secreted</keyword>
<evidence type="ECO:0000256" key="7">
    <source>
        <dbReference type="RuleBase" id="RU369039"/>
    </source>
</evidence>
<comment type="domain">
    <text evidence="7">The N-terminal region may be exposed to the interior of the granule, whereas the C-terminal portion may be embedded in the membrane. During phagocytosis and degranulation, proteases may be released and activated and cleave BPI at the junction of the N- and C-terminal portions of the molecule, providing controlled release of the N-terminal antibacterial fragment when bacteria are ingested.</text>
</comment>
<evidence type="ECO:0000259" key="10">
    <source>
        <dbReference type="SMART" id="SM00329"/>
    </source>
</evidence>
<dbReference type="GO" id="GO:0045087">
    <property type="term" value="P:innate immune response"/>
    <property type="evidence" value="ECO:0007669"/>
    <property type="project" value="UniProtKB-UniRule"/>
</dbReference>
<dbReference type="GO" id="GO:0005615">
    <property type="term" value="C:extracellular space"/>
    <property type="evidence" value="ECO:0007669"/>
    <property type="project" value="UniProtKB-UniRule"/>
</dbReference>
<keyword evidence="7" id="KW-0044">Antibiotic</keyword>
<evidence type="ECO:0000256" key="1">
    <source>
        <dbReference type="ARBA" id="ARBA00004613"/>
    </source>
</evidence>
<reference evidence="11" key="3">
    <citation type="submission" date="2025-09" db="UniProtKB">
        <authorList>
            <consortium name="Ensembl"/>
        </authorList>
    </citation>
    <scope>IDENTIFICATION</scope>
</reference>
<comment type="subcellular location">
    <subcellularLocation>
        <location evidence="1 7">Secreted</location>
    </subcellularLocation>
</comment>
<accession>A0A673ABH3</accession>
<dbReference type="FunFam" id="3.15.10.10:FF:000001">
    <property type="entry name" value="phospholipid transfer protein-like"/>
    <property type="match status" value="1"/>
</dbReference>
<protein>
    <recommendedName>
        <fullName evidence="7">Bactericidal permeability-increasing protein</fullName>
        <shortName evidence="7">BPI</shortName>
    </recommendedName>
</protein>